<evidence type="ECO:0000256" key="3">
    <source>
        <dbReference type="ARBA" id="ARBA00022679"/>
    </source>
</evidence>
<keyword evidence="3 4" id="KW-0808">Transferase</keyword>
<accession>A0ABM1A0L2</accession>
<proteinExistence type="inferred from homology"/>
<evidence type="ECO:0000256" key="2">
    <source>
        <dbReference type="ARBA" id="ARBA00022676"/>
    </source>
</evidence>
<dbReference type="RefSeq" id="XP_012938403.2">
    <property type="nucleotide sequence ID" value="XM_013082949.2"/>
</dbReference>
<keyword evidence="5" id="KW-0472">Membrane</keyword>
<comment type="catalytic activity">
    <reaction evidence="5">
        <text>glucuronate acceptor + UDP-alpha-D-glucuronate = acceptor beta-D-glucuronoside + UDP + H(+)</text>
        <dbReference type="Rhea" id="RHEA:21032"/>
        <dbReference type="ChEBI" id="CHEBI:15378"/>
        <dbReference type="ChEBI" id="CHEBI:58052"/>
        <dbReference type="ChEBI" id="CHEBI:58223"/>
        <dbReference type="ChEBI" id="CHEBI:132367"/>
        <dbReference type="ChEBI" id="CHEBI:132368"/>
        <dbReference type="EC" id="2.4.1.17"/>
    </reaction>
</comment>
<reference evidence="7" key="1">
    <citation type="submission" date="2025-08" db="UniProtKB">
        <authorList>
            <consortium name="RefSeq"/>
        </authorList>
    </citation>
    <scope>IDENTIFICATION</scope>
</reference>
<dbReference type="EC" id="2.4.1.17" evidence="5"/>
<dbReference type="InterPro" id="IPR002213">
    <property type="entry name" value="UDP_glucos_trans"/>
</dbReference>
<dbReference type="InterPro" id="IPR035595">
    <property type="entry name" value="UDP_glycos_trans_CS"/>
</dbReference>
<evidence type="ECO:0000313" key="7">
    <source>
        <dbReference type="RefSeq" id="XP_012938403.2"/>
    </source>
</evidence>
<evidence type="ECO:0000256" key="1">
    <source>
        <dbReference type="ARBA" id="ARBA00009995"/>
    </source>
</evidence>
<dbReference type="Gene3D" id="3.40.50.2000">
    <property type="entry name" value="Glycogen Phosphorylase B"/>
    <property type="match status" value="1"/>
</dbReference>
<dbReference type="Proteomes" id="UP000694888">
    <property type="component" value="Unplaced"/>
</dbReference>
<gene>
    <name evidence="7" type="primary">LOC106011860</name>
</gene>
<dbReference type="PANTHER" id="PTHR48043">
    <property type="entry name" value="EG:EG0003.4 PROTEIN-RELATED"/>
    <property type="match status" value="1"/>
</dbReference>
<keyword evidence="6" id="KW-1185">Reference proteome</keyword>
<evidence type="ECO:0000313" key="6">
    <source>
        <dbReference type="Proteomes" id="UP000694888"/>
    </source>
</evidence>
<name>A0ABM1A0L2_APLCA</name>
<evidence type="ECO:0000256" key="4">
    <source>
        <dbReference type="RuleBase" id="RU003718"/>
    </source>
</evidence>
<dbReference type="CDD" id="cd03784">
    <property type="entry name" value="GT1_Gtf-like"/>
    <property type="match status" value="1"/>
</dbReference>
<dbReference type="Pfam" id="PF00201">
    <property type="entry name" value="UDPGT"/>
    <property type="match status" value="1"/>
</dbReference>
<keyword evidence="5" id="KW-0812">Transmembrane</keyword>
<sequence>MRGAFRQILNDTALMERIRSLEPDLMILFNMPGAREFVVLPYVLGIKFVFLGPYHDLHGYRVPFVPSASPFFLTPFDVNEELDLGQRIKNTLQNVALYLINEFVLSADLLSEFAPAKPWMSVPDMMLKAELFLVESDHILDVTKPLLPNTKLIGGTASSQAQPLRDPFKIFVENSENGVVVVSFGSSIVNLPQEVADKLASAFQRLNQTVVWRVNMTSSDPGKVMTSMWLPQNDLLAQAQTRLFVSHCGSSGQYEALYHGVPLLCLPLCCDQYYNAYRSSSKGFGLTADVFSTTDDQLYTIMAEILNNATYRDNIRRASKLFRELYKEPQAEAAFWIDHVMKYGGGYMRWAGQDIPQWQFLGLDVLACAVGCVVVIVSVVRVVSRMCLGISCRRERKLKSE</sequence>
<keyword evidence="5" id="KW-1133">Transmembrane helix</keyword>
<evidence type="ECO:0000256" key="5">
    <source>
        <dbReference type="RuleBase" id="RU362059"/>
    </source>
</evidence>
<dbReference type="PANTHER" id="PTHR48043:SF145">
    <property type="entry name" value="FI06409P-RELATED"/>
    <property type="match status" value="1"/>
</dbReference>
<organism evidence="6 7">
    <name type="scientific">Aplysia californica</name>
    <name type="common">California sea hare</name>
    <dbReference type="NCBI Taxonomy" id="6500"/>
    <lineage>
        <taxon>Eukaryota</taxon>
        <taxon>Metazoa</taxon>
        <taxon>Spiralia</taxon>
        <taxon>Lophotrochozoa</taxon>
        <taxon>Mollusca</taxon>
        <taxon>Gastropoda</taxon>
        <taxon>Heterobranchia</taxon>
        <taxon>Euthyneura</taxon>
        <taxon>Tectipleura</taxon>
        <taxon>Aplysiida</taxon>
        <taxon>Aplysioidea</taxon>
        <taxon>Aplysiidae</taxon>
        <taxon>Aplysia</taxon>
    </lineage>
</organism>
<comment type="similarity">
    <text evidence="1 4">Belongs to the UDP-glycosyltransferase family.</text>
</comment>
<dbReference type="PROSITE" id="PS00375">
    <property type="entry name" value="UDPGT"/>
    <property type="match status" value="1"/>
</dbReference>
<dbReference type="GeneID" id="106011860"/>
<feature type="transmembrane region" description="Helical" evidence="5">
    <location>
        <begin position="358"/>
        <end position="384"/>
    </location>
</feature>
<comment type="subcellular location">
    <subcellularLocation>
        <location evidence="5">Membrane</location>
        <topology evidence="5">Single-pass membrane protein</topology>
    </subcellularLocation>
</comment>
<keyword evidence="2 4" id="KW-0328">Glycosyltransferase</keyword>
<protein>
    <recommendedName>
        <fullName evidence="5">UDP-glucuronosyltransferase</fullName>
        <ecNumber evidence="5">2.4.1.17</ecNumber>
    </recommendedName>
</protein>
<dbReference type="InterPro" id="IPR050271">
    <property type="entry name" value="UDP-glycosyltransferase"/>
</dbReference>
<dbReference type="SUPFAM" id="SSF53756">
    <property type="entry name" value="UDP-Glycosyltransferase/glycogen phosphorylase"/>
    <property type="match status" value="1"/>
</dbReference>